<gene>
    <name evidence="1" type="ORF">Godav_004248</name>
</gene>
<sequence>MWWEILFFIFSPAGKPYSFGHPSVICR</sequence>
<protein>
    <submittedName>
        <fullName evidence="1">Uncharacterized protein</fullName>
    </submittedName>
</protein>
<dbReference type="Proteomes" id="UP000593561">
    <property type="component" value="Unassembled WGS sequence"/>
</dbReference>
<proteinExistence type="predicted"/>
<comment type="caution">
    <text evidence="1">The sequence shown here is derived from an EMBL/GenBank/DDBJ whole genome shotgun (WGS) entry which is preliminary data.</text>
</comment>
<keyword evidence="2" id="KW-1185">Reference proteome</keyword>
<dbReference type="AlphaFoldDB" id="A0A7J8SM57"/>
<evidence type="ECO:0000313" key="2">
    <source>
        <dbReference type="Proteomes" id="UP000593561"/>
    </source>
</evidence>
<name>A0A7J8SM57_GOSDV</name>
<dbReference type="EMBL" id="JABFAC010000010">
    <property type="protein sequence ID" value="MBA0626612.1"/>
    <property type="molecule type" value="Genomic_DNA"/>
</dbReference>
<evidence type="ECO:0000313" key="1">
    <source>
        <dbReference type="EMBL" id="MBA0626612.1"/>
    </source>
</evidence>
<organism evidence="1 2">
    <name type="scientific">Gossypium davidsonii</name>
    <name type="common">Davidson's cotton</name>
    <name type="synonym">Gossypium klotzschianum subsp. davidsonii</name>
    <dbReference type="NCBI Taxonomy" id="34287"/>
    <lineage>
        <taxon>Eukaryota</taxon>
        <taxon>Viridiplantae</taxon>
        <taxon>Streptophyta</taxon>
        <taxon>Embryophyta</taxon>
        <taxon>Tracheophyta</taxon>
        <taxon>Spermatophyta</taxon>
        <taxon>Magnoliopsida</taxon>
        <taxon>eudicotyledons</taxon>
        <taxon>Gunneridae</taxon>
        <taxon>Pentapetalae</taxon>
        <taxon>rosids</taxon>
        <taxon>malvids</taxon>
        <taxon>Malvales</taxon>
        <taxon>Malvaceae</taxon>
        <taxon>Malvoideae</taxon>
        <taxon>Gossypium</taxon>
    </lineage>
</organism>
<accession>A0A7J8SM57</accession>
<reference evidence="1 2" key="1">
    <citation type="journal article" date="2019" name="Genome Biol. Evol.">
        <title>Insights into the evolution of the New World diploid cottons (Gossypium, subgenus Houzingenia) based on genome sequencing.</title>
        <authorList>
            <person name="Grover C.E."/>
            <person name="Arick M.A. 2nd"/>
            <person name="Thrash A."/>
            <person name="Conover J.L."/>
            <person name="Sanders W.S."/>
            <person name="Peterson D.G."/>
            <person name="Frelichowski J.E."/>
            <person name="Scheffler J.A."/>
            <person name="Scheffler B.E."/>
            <person name="Wendel J.F."/>
        </authorList>
    </citation>
    <scope>NUCLEOTIDE SEQUENCE [LARGE SCALE GENOMIC DNA]</scope>
    <source>
        <strain evidence="1">27</strain>
        <tissue evidence="1">Leaf</tissue>
    </source>
</reference>